<dbReference type="InterPro" id="IPR007159">
    <property type="entry name" value="SpoVT-AbrB_dom"/>
</dbReference>
<proteinExistence type="predicted"/>
<dbReference type="InterPro" id="IPR037914">
    <property type="entry name" value="SpoVT-AbrB_sf"/>
</dbReference>
<dbReference type="PROSITE" id="PS51740">
    <property type="entry name" value="SPOVT_ABRB"/>
    <property type="match status" value="1"/>
</dbReference>
<dbReference type="Proteomes" id="UP001596472">
    <property type="component" value="Unassembled WGS sequence"/>
</dbReference>
<keyword evidence="4" id="KW-1185">Reference proteome</keyword>
<evidence type="ECO:0000313" key="3">
    <source>
        <dbReference type="EMBL" id="MFC7337389.1"/>
    </source>
</evidence>
<keyword evidence="1 3" id="KW-0238">DNA-binding</keyword>
<dbReference type="SMART" id="SM00966">
    <property type="entry name" value="SpoVT_AbrB"/>
    <property type="match status" value="1"/>
</dbReference>
<evidence type="ECO:0000313" key="4">
    <source>
        <dbReference type="Proteomes" id="UP001596472"/>
    </source>
</evidence>
<dbReference type="NCBIfam" id="TIGR01439">
    <property type="entry name" value="lp_hng_hel_AbrB"/>
    <property type="match status" value="1"/>
</dbReference>
<comment type="caution">
    <text evidence="3">The sequence shown here is derived from an EMBL/GenBank/DDBJ whole genome shotgun (WGS) entry which is preliminary data.</text>
</comment>
<dbReference type="RefSeq" id="WP_379711623.1">
    <property type="nucleotide sequence ID" value="NZ_JBHTBS010000004.1"/>
</dbReference>
<name>A0ABW2L6M4_9BACT</name>
<accession>A0ABW2L6M4</accession>
<evidence type="ECO:0000256" key="1">
    <source>
        <dbReference type="PROSITE-ProRule" id="PRU01076"/>
    </source>
</evidence>
<dbReference type="SUPFAM" id="SSF89447">
    <property type="entry name" value="AbrB/MazE/MraZ-like"/>
    <property type="match status" value="1"/>
</dbReference>
<dbReference type="Pfam" id="PF04014">
    <property type="entry name" value="MazE_antitoxin"/>
    <property type="match status" value="1"/>
</dbReference>
<dbReference type="GO" id="GO:0003677">
    <property type="term" value="F:DNA binding"/>
    <property type="evidence" value="ECO:0007669"/>
    <property type="project" value="UniProtKB-KW"/>
</dbReference>
<dbReference type="EMBL" id="JBHTBS010000004">
    <property type="protein sequence ID" value="MFC7337389.1"/>
    <property type="molecule type" value="Genomic_DNA"/>
</dbReference>
<organism evidence="3 4">
    <name type="scientific">Haloferula chungangensis</name>
    <dbReference type="NCBI Taxonomy" id="1048331"/>
    <lineage>
        <taxon>Bacteria</taxon>
        <taxon>Pseudomonadati</taxon>
        <taxon>Verrucomicrobiota</taxon>
        <taxon>Verrucomicrobiia</taxon>
        <taxon>Verrucomicrobiales</taxon>
        <taxon>Verrucomicrobiaceae</taxon>
        <taxon>Haloferula</taxon>
    </lineage>
</organism>
<reference evidence="4" key="1">
    <citation type="journal article" date="2019" name="Int. J. Syst. Evol. Microbiol.">
        <title>The Global Catalogue of Microorganisms (GCM) 10K type strain sequencing project: providing services to taxonomists for standard genome sequencing and annotation.</title>
        <authorList>
            <consortium name="The Broad Institute Genomics Platform"/>
            <consortium name="The Broad Institute Genome Sequencing Center for Infectious Disease"/>
            <person name="Wu L."/>
            <person name="Ma J."/>
        </authorList>
    </citation>
    <scope>NUCLEOTIDE SEQUENCE [LARGE SCALE GENOMIC DNA]</scope>
    <source>
        <strain evidence="4">CGMCC 4.1467</strain>
    </source>
</reference>
<evidence type="ECO:0000259" key="2">
    <source>
        <dbReference type="PROSITE" id="PS51740"/>
    </source>
</evidence>
<protein>
    <submittedName>
        <fullName evidence="3">AbrB/MazE/SpoVT family DNA-binding domain-containing protein</fullName>
    </submittedName>
</protein>
<feature type="domain" description="SpoVT-AbrB" evidence="2">
    <location>
        <begin position="1"/>
        <end position="45"/>
    </location>
</feature>
<dbReference type="Gene3D" id="2.10.260.10">
    <property type="match status" value="1"/>
</dbReference>
<gene>
    <name evidence="3" type="ORF">ACFQY0_09400</name>
</gene>
<sequence length="75" mass="8580">MKVTTKGQVTIPQHIRRYLGVSAHSEVDFLIRGREVVIVSRGKDEETTASRFEAMRGSRNEGLSTDEWMRATRED</sequence>